<feature type="region of interest" description="Disordered" evidence="1">
    <location>
        <begin position="45"/>
        <end position="66"/>
    </location>
</feature>
<evidence type="ECO:0000313" key="2">
    <source>
        <dbReference type="EMBL" id="MCD7452389.1"/>
    </source>
</evidence>
<protein>
    <submittedName>
        <fullName evidence="2">Uncharacterized protein</fullName>
    </submittedName>
</protein>
<feature type="compositionally biased region" description="Basic and acidic residues" evidence="1">
    <location>
        <begin position="1"/>
        <end position="16"/>
    </location>
</feature>
<dbReference type="Proteomes" id="UP000823775">
    <property type="component" value="Unassembled WGS sequence"/>
</dbReference>
<comment type="caution">
    <text evidence="2">The sequence shown here is derived from an EMBL/GenBank/DDBJ whole genome shotgun (WGS) entry which is preliminary data.</text>
</comment>
<sequence>MADPKSKEKQSVKDCDSSLPNPPPPAAAAFIKIGEVIIALNEKSNRKMKESEVIKEGSSKVLGNEK</sequence>
<reference evidence="2 3" key="1">
    <citation type="journal article" date="2021" name="BMC Genomics">
        <title>Datura genome reveals duplications of psychoactive alkaloid biosynthetic genes and high mutation rate following tissue culture.</title>
        <authorList>
            <person name="Rajewski A."/>
            <person name="Carter-House D."/>
            <person name="Stajich J."/>
            <person name="Litt A."/>
        </authorList>
    </citation>
    <scope>NUCLEOTIDE SEQUENCE [LARGE SCALE GENOMIC DNA]</scope>
    <source>
        <strain evidence="2">AR-01</strain>
    </source>
</reference>
<dbReference type="EMBL" id="JACEIK010000206">
    <property type="protein sequence ID" value="MCD7452389.1"/>
    <property type="molecule type" value="Genomic_DNA"/>
</dbReference>
<proteinExistence type="predicted"/>
<evidence type="ECO:0000256" key="1">
    <source>
        <dbReference type="SAM" id="MobiDB-lite"/>
    </source>
</evidence>
<gene>
    <name evidence="2" type="ORF">HAX54_016374</name>
</gene>
<organism evidence="2 3">
    <name type="scientific">Datura stramonium</name>
    <name type="common">Jimsonweed</name>
    <name type="synonym">Common thornapple</name>
    <dbReference type="NCBI Taxonomy" id="4076"/>
    <lineage>
        <taxon>Eukaryota</taxon>
        <taxon>Viridiplantae</taxon>
        <taxon>Streptophyta</taxon>
        <taxon>Embryophyta</taxon>
        <taxon>Tracheophyta</taxon>
        <taxon>Spermatophyta</taxon>
        <taxon>Magnoliopsida</taxon>
        <taxon>eudicotyledons</taxon>
        <taxon>Gunneridae</taxon>
        <taxon>Pentapetalae</taxon>
        <taxon>asterids</taxon>
        <taxon>lamiids</taxon>
        <taxon>Solanales</taxon>
        <taxon>Solanaceae</taxon>
        <taxon>Solanoideae</taxon>
        <taxon>Datureae</taxon>
        <taxon>Datura</taxon>
    </lineage>
</organism>
<accession>A0ABS8S019</accession>
<evidence type="ECO:0000313" key="3">
    <source>
        <dbReference type="Proteomes" id="UP000823775"/>
    </source>
</evidence>
<name>A0ABS8S019_DATST</name>
<feature type="region of interest" description="Disordered" evidence="1">
    <location>
        <begin position="1"/>
        <end position="26"/>
    </location>
</feature>
<keyword evidence="3" id="KW-1185">Reference proteome</keyword>